<evidence type="ECO:0000256" key="1">
    <source>
        <dbReference type="SAM" id="MobiDB-lite"/>
    </source>
</evidence>
<organism evidence="2 3">
    <name type="scientific">Pleurodeles waltl</name>
    <name type="common">Iberian ribbed newt</name>
    <dbReference type="NCBI Taxonomy" id="8319"/>
    <lineage>
        <taxon>Eukaryota</taxon>
        <taxon>Metazoa</taxon>
        <taxon>Chordata</taxon>
        <taxon>Craniata</taxon>
        <taxon>Vertebrata</taxon>
        <taxon>Euteleostomi</taxon>
        <taxon>Amphibia</taxon>
        <taxon>Batrachia</taxon>
        <taxon>Caudata</taxon>
        <taxon>Salamandroidea</taxon>
        <taxon>Salamandridae</taxon>
        <taxon>Pleurodelinae</taxon>
        <taxon>Pleurodeles</taxon>
    </lineage>
</organism>
<comment type="caution">
    <text evidence="2">The sequence shown here is derived from an EMBL/GenBank/DDBJ whole genome shotgun (WGS) entry which is preliminary data.</text>
</comment>
<keyword evidence="3" id="KW-1185">Reference proteome</keyword>
<dbReference type="AlphaFoldDB" id="A0AAV7TCV9"/>
<protein>
    <submittedName>
        <fullName evidence="2">Uncharacterized protein</fullName>
    </submittedName>
</protein>
<evidence type="ECO:0000313" key="2">
    <source>
        <dbReference type="EMBL" id="KAJ1174164.1"/>
    </source>
</evidence>
<gene>
    <name evidence="2" type="ORF">NDU88_005987</name>
</gene>
<evidence type="ECO:0000313" key="3">
    <source>
        <dbReference type="Proteomes" id="UP001066276"/>
    </source>
</evidence>
<sequence>MGHITRRESQRNPRRIARARRKMQNALNPPLRGLAHLKRGDGARSAQEPPSYPKNAPAVRKCLETPKRLEVSSTDLPPGQGRAHHTHGLPRFILPNLSVPVR</sequence>
<accession>A0AAV7TCV9</accession>
<proteinExistence type="predicted"/>
<name>A0AAV7TCV9_PLEWA</name>
<reference evidence="2" key="1">
    <citation type="journal article" date="2022" name="bioRxiv">
        <title>Sequencing and chromosome-scale assembly of the giantPleurodeles waltlgenome.</title>
        <authorList>
            <person name="Brown T."/>
            <person name="Elewa A."/>
            <person name="Iarovenko S."/>
            <person name="Subramanian E."/>
            <person name="Araus A.J."/>
            <person name="Petzold A."/>
            <person name="Susuki M."/>
            <person name="Suzuki K.-i.T."/>
            <person name="Hayashi T."/>
            <person name="Toyoda A."/>
            <person name="Oliveira C."/>
            <person name="Osipova E."/>
            <person name="Leigh N.D."/>
            <person name="Simon A."/>
            <person name="Yun M.H."/>
        </authorList>
    </citation>
    <scope>NUCLEOTIDE SEQUENCE</scope>
    <source>
        <strain evidence="2">20211129_DDA</strain>
        <tissue evidence="2">Liver</tissue>
    </source>
</reference>
<dbReference type="Proteomes" id="UP001066276">
    <property type="component" value="Chromosome 4_1"/>
</dbReference>
<dbReference type="EMBL" id="JANPWB010000007">
    <property type="protein sequence ID" value="KAJ1174164.1"/>
    <property type="molecule type" value="Genomic_DNA"/>
</dbReference>
<feature type="region of interest" description="Disordered" evidence="1">
    <location>
        <begin position="32"/>
        <end position="59"/>
    </location>
</feature>